<accession>R0LRJ6</accession>
<evidence type="ECO:0000313" key="3">
    <source>
        <dbReference type="Proteomes" id="UP000296049"/>
    </source>
</evidence>
<feature type="transmembrane region" description="Helical" evidence="1">
    <location>
        <begin position="61"/>
        <end position="83"/>
    </location>
</feature>
<name>R0LRJ6_ANAPL</name>
<evidence type="ECO:0000313" key="2">
    <source>
        <dbReference type="EMBL" id="EOB03048.1"/>
    </source>
</evidence>
<organism evidence="2 3">
    <name type="scientific">Anas platyrhynchos</name>
    <name type="common">Mallard</name>
    <name type="synonym">Anas boschas</name>
    <dbReference type="NCBI Taxonomy" id="8839"/>
    <lineage>
        <taxon>Eukaryota</taxon>
        <taxon>Metazoa</taxon>
        <taxon>Chordata</taxon>
        <taxon>Craniata</taxon>
        <taxon>Vertebrata</taxon>
        <taxon>Euteleostomi</taxon>
        <taxon>Archelosauria</taxon>
        <taxon>Archosauria</taxon>
        <taxon>Dinosauria</taxon>
        <taxon>Saurischia</taxon>
        <taxon>Theropoda</taxon>
        <taxon>Coelurosauria</taxon>
        <taxon>Aves</taxon>
        <taxon>Neognathae</taxon>
        <taxon>Galloanserae</taxon>
        <taxon>Anseriformes</taxon>
        <taxon>Anatidae</taxon>
        <taxon>Anatinae</taxon>
        <taxon>Anas</taxon>
    </lineage>
</organism>
<dbReference type="Proteomes" id="UP000296049">
    <property type="component" value="Unassembled WGS sequence"/>
</dbReference>
<reference evidence="3" key="1">
    <citation type="journal article" date="2013" name="Nat. Genet.">
        <title>The duck genome and transcriptome provide insight into an avian influenza virus reservoir species.</title>
        <authorList>
            <person name="Huang Y."/>
            <person name="Li Y."/>
            <person name="Burt D.W."/>
            <person name="Chen H."/>
            <person name="Zhang Y."/>
            <person name="Qian W."/>
            <person name="Kim H."/>
            <person name="Gan S."/>
            <person name="Zhao Y."/>
            <person name="Li J."/>
            <person name="Yi K."/>
            <person name="Feng H."/>
            <person name="Zhu P."/>
            <person name="Li B."/>
            <person name="Liu Q."/>
            <person name="Fairley S."/>
            <person name="Magor K.E."/>
            <person name="Du Z."/>
            <person name="Hu X."/>
            <person name="Goodman L."/>
            <person name="Tafer H."/>
            <person name="Vignal A."/>
            <person name="Lee T."/>
            <person name="Kim K.W."/>
            <person name="Sheng Z."/>
            <person name="An Y."/>
            <person name="Searle S."/>
            <person name="Herrero J."/>
            <person name="Groenen M.A."/>
            <person name="Crooijmans R.P."/>
            <person name="Faraut T."/>
            <person name="Cai Q."/>
            <person name="Webster R.G."/>
            <person name="Aldridge J.R."/>
            <person name="Warren W.C."/>
            <person name="Bartschat S."/>
            <person name="Kehr S."/>
            <person name="Marz M."/>
            <person name="Stadler P.F."/>
            <person name="Smith J."/>
            <person name="Kraus R.H."/>
            <person name="Zhao Y."/>
            <person name="Ren L."/>
            <person name="Fei J."/>
            <person name="Morisson M."/>
            <person name="Kaiser P."/>
            <person name="Griffin D.K."/>
            <person name="Rao M."/>
            <person name="Pitel F."/>
            <person name="Wang J."/>
            <person name="Li N."/>
        </authorList>
    </citation>
    <scope>NUCLEOTIDE SEQUENCE [LARGE SCALE GENOMIC DNA]</scope>
</reference>
<keyword evidence="3" id="KW-1185">Reference proteome</keyword>
<dbReference type="EMBL" id="KB742899">
    <property type="protein sequence ID" value="EOB03048.1"/>
    <property type="molecule type" value="Genomic_DNA"/>
</dbReference>
<dbReference type="AlphaFoldDB" id="R0LRJ6"/>
<gene>
    <name evidence="2" type="ORF">Anapl_01706</name>
</gene>
<proteinExistence type="predicted"/>
<sequence length="124" mass="13127">QPPAPTSLEVLEALALAVGPDEALAGSAFHVDPYSIAVLTAGSAPEDTLEPPPAPGFPESVVAIMVVCVLVIVTVPIILLVVLRTKRGSWSDVAILWDRRDPEVGTQTLEMENQGFWVASKQVS</sequence>
<keyword evidence="1" id="KW-0472">Membrane</keyword>
<keyword evidence="1" id="KW-0812">Transmembrane</keyword>
<feature type="non-terminal residue" evidence="2">
    <location>
        <position position="1"/>
    </location>
</feature>
<keyword evidence="1" id="KW-1133">Transmembrane helix</keyword>
<evidence type="ECO:0000256" key="1">
    <source>
        <dbReference type="SAM" id="Phobius"/>
    </source>
</evidence>
<feature type="non-terminal residue" evidence="2">
    <location>
        <position position="124"/>
    </location>
</feature>
<protein>
    <submittedName>
        <fullName evidence="2">Uncharacterized protein</fullName>
    </submittedName>
</protein>